<feature type="domain" description="AMP-binding enzyme C-terminal" evidence="2">
    <location>
        <begin position="122"/>
        <end position="197"/>
    </location>
</feature>
<dbReference type="EMBL" id="UINC01096678">
    <property type="protein sequence ID" value="SVC53757.1"/>
    <property type="molecule type" value="Genomic_DNA"/>
</dbReference>
<organism evidence="3">
    <name type="scientific">marine metagenome</name>
    <dbReference type="NCBI Taxonomy" id="408172"/>
    <lineage>
        <taxon>unclassified sequences</taxon>
        <taxon>metagenomes</taxon>
        <taxon>ecological metagenomes</taxon>
    </lineage>
</organism>
<dbReference type="SUPFAM" id="SSF56801">
    <property type="entry name" value="Acetyl-CoA synthetase-like"/>
    <property type="match status" value="1"/>
</dbReference>
<dbReference type="InterPro" id="IPR042099">
    <property type="entry name" value="ANL_N_sf"/>
</dbReference>
<dbReference type="PANTHER" id="PTHR43767">
    <property type="entry name" value="LONG-CHAIN-FATTY-ACID--COA LIGASE"/>
    <property type="match status" value="1"/>
</dbReference>
<dbReference type="Gene3D" id="3.40.50.12780">
    <property type="entry name" value="N-terminal domain of ligase-like"/>
    <property type="match status" value="1"/>
</dbReference>
<gene>
    <name evidence="3" type="ORF">METZ01_LOCUS306611</name>
</gene>
<evidence type="ECO:0008006" key="4">
    <source>
        <dbReference type="Google" id="ProtNLM"/>
    </source>
</evidence>
<accession>A0A382N0W0</accession>
<dbReference type="InterPro" id="IPR045851">
    <property type="entry name" value="AMP-bd_C_sf"/>
</dbReference>
<dbReference type="InterPro" id="IPR000873">
    <property type="entry name" value="AMP-dep_synth/lig_dom"/>
</dbReference>
<evidence type="ECO:0000259" key="2">
    <source>
        <dbReference type="Pfam" id="PF13193"/>
    </source>
</evidence>
<reference evidence="3" key="1">
    <citation type="submission" date="2018-05" db="EMBL/GenBank/DDBJ databases">
        <authorList>
            <person name="Lanie J.A."/>
            <person name="Ng W.-L."/>
            <person name="Kazmierczak K.M."/>
            <person name="Andrzejewski T.M."/>
            <person name="Davidsen T.M."/>
            <person name="Wayne K.J."/>
            <person name="Tettelin H."/>
            <person name="Glass J.I."/>
            <person name="Rusch D."/>
            <person name="Podicherti R."/>
            <person name="Tsui H.-C.T."/>
            <person name="Winkler M.E."/>
        </authorList>
    </citation>
    <scope>NUCLEOTIDE SEQUENCE</scope>
</reference>
<evidence type="ECO:0000313" key="3">
    <source>
        <dbReference type="EMBL" id="SVC53757.1"/>
    </source>
</evidence>
<dbReference type="InterPro" id="IPR025110">
    <property type="entry name" value="AMP-bd_C"/>
</dbReference>
<proteinExistence type="predicted"/>
<feature type="domain" description="AMP-dependent synthetase/ligase" evidence="1">
    <location>
        <begin position="4"/>
        <end position="71"/>
    </location>
</feature>
<evidence type="ECO:0000259" key="1">
    <source>
        <dbReference type="Pfam" id="PF00501"/>
    </source>
</evidence>
<dbReference type="PANTHER" id="PTHR43767:SF1">
    <property type="entry name" value="NONRIBOSOMAL PEPTIDE SYNTHASE PES1 (EUROFUNG)-RELATED"/>
    <property type="match status" value="1"/>
</dbReference>
<dbReference type="Pfam" id="PF00501">
    <property type="entry name" value="AMP-binding"/>
    <property type="match status" value="1"/>
</dbReference>
<dbReference type="Pfam" id="PF13193">
    <property type="entry name" value="AMP-binding_C"/>
    <property type="match status" value="1"/>
</dbReference>
<feature type="non-terminal residue" evidence="3">
    <location>
        <position position="1"/>
    </location>
</feature>
<protein>
    <recommendedName>
        <fullName evidence="4">AMP-dependent synthetase/ligase domain-containing protein</fullName>
    </recommendedName>
</protein>
<dbReference type="GO" id="GO:0016878">
    <property type="term" value="F:acid-thiol ligase activity"/>
    <property type="evidence" value="ECO:0007669"/>
    <property type="project" value="UniProtKB-ARBA"/>
</dbReference>
<dbReference type="Gene3D" id="3.30.300.30">
    <property type="match status" value="1"/>
</dbReference>
<sequence length="210" mass="23032">TDNEILEGWGMSEGAPINVNPTHGIKKPLSVGITNPRTEIDIVDLDTGSRVLPQGEKGEIRLRGPQFSIGYRNRPEETAAAIRDGWLYTGDIGYFDEDGYLFLVDRKKEMIIVGGFNVYPREIDEVLTNHPAVAEAATVGVSDSFSGEVPHAFVALVPGAEVNEEALRTYCSKNLVKYKIPRAVTVLETLPKKGPGKIDKMALKTRATTY</sequence>
<dbReference type="InterPro" id="IPR050237">
    <property type="entry name" value="ATP-dep_AMP-bd_enzyme"/>
</dbReference>
<name>A0A382N0W0_9ZZZZ</name>
<dbReference type="AlphaFoldDB" id="A0A382N0W0"/>